<dbReference type="HOGENOM" id="CLU_258801_0_0_1"/>
<dbReference type="EMBL" id="FR824335">
    <property type="protein sequence ID" value="CCA25322.1"/>
    <property type="molecule type" value="Genomic_DNA"/>
</dbReference>
<evidence type="ECO:0000313" key="2">
    <source>
        <dbReference type="EMBL" id="CCA25322.1"/>
    </source>
</evidence>
<feature type="region of interest" description="Disordered" evidence="1">
    <location>
        <begin position="1205"/>
        <end position="1264"/>
    </location>
</feature>
<feature type="compositionally biased region" description="Low complexity" evidence="1">
    <location>
        <begin position="1362"/>
        <end position="1377"/>
    </location>
</feature>
<feature type="compositionally biased region" description="Low complexity" evidence="1">
    <location>
        <begin position="1213"/>
        <end position="1235"/>
    </location>
</feature>
<feature type="region of interest" description="Disordered" evidence="1">
    <location>
        <begin position="1279"/>
        <end position="1314"/>
    </location>
</feature>
<name>F0WV83_9STRA</name>
<protein>
    <submittedName>
        <fullName evidence="2">AlNc14C290G10228 protein</fullName>
    </submittedName>
</protein>
<proteinExistence type="predicted"/>
<sequence>MECFNVLFDINGTAIIKSSLTQLYWALNIKSNAIEWVKSETMAVRMEIYLLDTLDVALFKHGDKFLSFVGSVPNNAAAMVSAKLSETKDPASNRTPSPSAVMMVGPKQAGQNPPNPAAPAVPVRRKLQTGSRPGKNTAEATVSEQIKLTTTDGAAAAPLQVTDNLLTAKPQATPVAGQPAAGASGATNGSKKSNILTGSPPDPEEKMYLGEEVSRCLTALPVVTENAFFYAPKVQVRDLNAQVIAYRQKAIEAKKEKLPSPFMAYEMALSIANGMELSEFQSPILRDPYAMFNVLFTMTQIIVVNLPVYRKLYGSFGKRMAQDFDINQLIDFTESSVSLSTVTDSLLRIAHYPIPLTTITTARQEWSGLLSAIVARAWLRNVEKKEFAFAHTTITIENALQLYYSASCRLALLMLPNATLPQRLNFTEVLQPPTDDKAYLEKDANEQYWFSVFLTVSGEPANNFKIFAEMGLILHLPMEVVQDAGIASGFTANISTDGLKSVSSYDCGGILRLTTDEKFGVLGALITAKCTDATRAQFCVLGSLMTQLSMLTGSLQNMFVQKTATRLTSFAEIDTQKYLMQLISQNAQEGIMNTIAKQKNEVFTFLFDTVKQTIADIKDAAIDHINEVNGLLASSQKELGKHLSRSANFDLQSRQAQFERKMRLMKNALTRANDRRDGMMGAIRKLSDRAKSEQAVEVVIDTFETTLGVLAVANPFGMMIDPTRVGSLITDMNKLSKSITDVVQLVQLRAFITEDGTRRLVDILQRMVLFQAEIQRIYAPLMPLIKSDLSVDLDGLATHAAAFIAAYSSFRPTILDSEVDEVRTLMSSVIGAFCSLINIDGFVGCVTAPAEVAFVFGSFSESILAAMDAVDLMFHIATNAMNVQNAQRITSEADTQSKNSEENVKLLQNKWGDDVKKKEEWWLAFRNDLKLSESMASLGVMTSHANLLQAIIQYCDELTYKSGGNPISVCEATVYQLKPISSAQIELLASYEASTSTEAIRVIATIPTRPQFPGDTGYLPLGKLMRGEKVPFLLSNNASLLAKFEWLTSAQAAGKSSTIYVKDMKIFAFPPYENYATQRCPIKITVSFPGFTSLGRAPRNKVVTIPRTRFVNSYEEQPRNYIGQCPVVKLPMRDCSPQLPNVCSRNGPTSTPTFLPPLFSRFFVKVDFPNRTSARIDYDALATNLMLTAHVTYQVYKLGPVKQDTATGVNGDPGTVTAAGPTTTPSAYGTPPSTSLKEVEDNTSAPVSFSKEKEEYPPAPVSPVTSPAPVPFVPSAPVSYNPSPPPDSSVPSPAPVFGSLAGGAPPDTAASEKKRLRRRLVEEAQPRCCPKGQFMDGLEQSCYQCPKGSNSRMAGLYCAFTPSSSTSTRSASPTGSAIPKTKKVESNSR</sequence>
<organism evidence="2">
    <name type="scientific">Albugo laibachii Nc14</name>
    <dbReference type="NCBI Taxonomy" id="890382"/>
    <lineage>
        <taxon>Eukaryota</taxon>
        <taxon>Sar</taxon>
        <taxon>Stramenopiles</taxon>
        <taxon>Oomycota</taxon>
        <taxon>Peronosporomycetes</taxon>
        <taxon>Albuginales</taxon>
        <taxon>Albuginaceae</taxon>
        <taxon>Albugo</taxon>
    </lineage>
</organism>
<reference evidence="2" key="2">
    <citation type="submission" date="2011-02" db="EMBL/GenBank/DDBJ databases">
        <authorList>
            <person name="MacLean D."/>
        </authorList>
    </citation>
    <scope>NUCLEOTIDE SEQUENCE</scope>
</reference>
<feature type="region of interest" description="Disordered" evidence="1">
    <location>
        <begin position="1362"/>
        <end position="1389"/>
    </location>
</feature>
<feature type="compositionally biased region" description="Pro residues" evidence="1">
    <location>
        <begin position="1282"/>
        <end position="1294"/>
    </location>
</feature>
<feature type="region of interest" description="Disordered" evidence="1">
    <location>
        <begin position="84"/>
        <end position="141"/>
    </location>
</feature>
<accession>F0WV83</accession>
<gene>
    <name evidence="2" type="primary">AlNc14C290G10228</name>
    <name evidence="2" type="ORF">ALNC14_114660</name>
</gene>
<reference evidence="2" key="1">
    <citation type="journal article" date="2011" name="PLoS Biol.">
        <title>Gene gain and loss during evolution of obligate parasitism in the white rust pathogen of Arabidopsis thaliana.</title>
        <authorList>
            <person name="Kemen E."/>
            <person name="Gardiner A."/>
            <person name="Schultz-Larsen T."/>
            <person name="Kemen A.C."/>
            <person name="Balmuth A.L."/>
            <person name="Robert-Seilaniantz A."/>
            <person name="Bailey K."/>
            <person name="Holub E."/>
            <person name="Studholme D.J."/>
            <person name="Maclean D."/>
            <person name="Jones J.D."/>
        </authorList>
    </citation>
    <scope>NUCLEOTIDE SEQUENCE</scope>
</reference>
<feature type="region of interest" description="Disordered" evidence="1">
    <location>
        <begin position="174"/>
        <end position="203"/>
    </location>
</feature>
<evidence type="ECO:0000256" key="1">
    <source>
        <dbReference type="SAM" id="MobiDB-lite"/>
    </source>
</evidence>
<feature type="compositionally biased region" description="Polar residues" evidence="1">
    <location>
        <begin position="185"/>
        <end position="197"/>
    </location>
</feature>